<sequence>MKGFFLCGLCLSPAVFYAQESITKDSLKETAIEAVHFTKKLPVTSEVISVKKDLKNRILGQNLPTLLEQQTAMVSTSDDGNGVGYTAMRIRGVDGSRINVMLNNVPYNDSESQGTFFVNMADLAASASQIVIQRGVGTSTNGAAAFGASVNILTAEPEDKASFLTQHSYGSFNSRRNTFEVNTGTFLDGKLSFKARYSMINSDGYIERASSKLNSYSVTGMYRTDKRKIKLWLFGGEEKTYHAWNGITPQQYIKNRRYNPSGEIFDSNWNVVGFYDNETDNYNQTHLHLSWEERFSPRVKLNTTAHYTMGEGYYENFKQNDKVSKYGLSPITIGGTSFNRLDFIRKKWLDNDFYGIVSDLNVDLENMLINIGLVGNQYYGKHFGQVFNSNISTDPNYVHEYYRNNGLKNEFASYLKAVWKIHHFELFGDVQYRNIHYTVTPVHGVASEIVDFDNHYSFFNPKAGISYLFNGGKAYFSYAQANREPKRSDLVESDKVRPEKLHDFELGIGKQFGKFGLDINGYYMLYKDQLVVTGKLNDVGSALQENVPNSYRMGVEVSANAQLTSFFGIHGNIALSKNKIQNYQFYDVYTQTTVDKGDTQIAFSPDIVTSLSVNFKPFDRLLISFVNKYVGAQYVDNTQEDAMRLGAYNVSNIIAGYDLNLKNTDVTLHLNVNNIFNRMYVNNGYTLRDPDWYSSPTPGLYPQAGTNFLLGFTLRIK</sequence>
<dbReference type="InterPro" id="IPR037066">
    <property type="entry name" value="Plug_dom_sf"/>
</dbReference>
<evidence type="ECO:0000256" key="8">
    <source>
        <dbReference type="ARBA" id="ARBA00023065"/>
    </source>
</evidence>
<dbReference type="GO" id="GO:0015344">
    <property type="term" value="F:siderophore uptake transmembrane transporter activity"/>
    <property type="evidence" value="ECO:0007669"/>
    <property type="project" value="TreeGrafter"/>
</dbReference>
<dbReference type="Gene3D" id="2.170.130.10">
    <property type="entry name" value="TonB-dependent receptor, plug domain"/>
    <property type="match status" value="1"/>
</dbReference>
<dbReference type="EMBL" id="UFTJ01000001">
    <property type="protein sequence ID" value="SSZ46442.1"/>
    <property type="molecule type" value="Genomic_DNA"/>
</dbReference>
<dbReference type="Gene3D" id="2.40.170.20">
    <property type="entry name" value="TonB-dependent receptor, beta-barrel domain"/>
    <property type="match status" value="1"/>
</dbReference>
<evidence type="ECO:0000313" key="13">
    <source>
        <dbReference type="EMBL" id="SSZ46442.1"/>
    </source>
</evidence>
<evidence type="ECO:0000256" key="7">
    <source>
        <dbReference type="ARBA" id="ARBA00023004"/>
    </source>
</evidence>
<keyword evidence="10 11" id="KW-0998">Cell outer membrane</keyword>
<keyword evidence="7" id="KW-0408">Iron</keyword>
<evidence type="ECO:0000256" key="6">
    <source>
        <dbReference type="ARBA" id="ARBA00022729"/>
    </source>
</evidence>
<comment type="similarity">
    <text evidence="11">Belongs to the TonB-dependent receptor family.</text>
</comment>
<dbReference type="SUPFAM" id="SSF56935">
    <property type="entry name" value="Porins"/>
    <property type="match status" value="1"/>
</dbReference>
<dbReference type="PROSITE" id="PS52016">
    <property type="entry name" value="TONB_DEPENDENT_REC_3"/>
    <property type="match status" value="1"/>
</dbReference>
<feature type="domain" description="TonB-dependent receptor plug" evidence="12">
    <location>
        <begin position="43"/>
        <end position="148"/>
    </location>
</feature>
<keyword evidence="4" id="KW-0410">Iron transport</keyword>
<keyword evidence="8" id="KW-0406">Ion transport</keyword>
<evidence type="ECO:0000256" key="5">
    <source>
        <dbReference type="ARBA" id="ARBA00022692"/>
    </source>
</evidence>
<keyword evidence="3 11" id="KW-1134">Transmembrane beta strand</keyword>
<keyword evidence="9 11" id="KW-0472">Membrane</keyword>
<dbReference type="PANTHER" id="PTHR32552">
    <property type="entry name" value="FERRICHROME IRON RECEPTOR-RELATED"/>
    <property type="match status" value="1"/>
</dbReference>
<dbReference type="Proteomes" id="UP000255515">
    <property type="component" value="Unassembled WGS sequence"/>
</dbReference>
<dbReference type="GO" id="GO:0009279">
    <property type="term" value="C:cell outer membrane"/>
    <property type="evidence" value="ECO:0007669"/>
    <property type="project" value="UniProtKB-SubCell"/>
</dbReference>
<evidence type="ECO:0000256" key="10">
    <source>
        <dbReference type="ARBA" id="ARBA00023237"/>
    </source>
</evidence>
<dbReference type="InterPro" id="IPR012910">
    <property type="entry name" value="Plug_dom"/>
</dbReference>
<dbReference type="PANTHER" id="PTHR32552:SF68">
    <property type="entry name" value="FERRICHROME OUTER MEMBRANE TRANSPORTER_PHAGE RECEPTOR"/>
    <property type="match status" value="1"/>
</dbReference>
<dbReference type="RefSeq" id="WP_002687521.1">
    <property type="nucleotide sequence ID" value="NZ_UFTJ01000001.1"/>
</dbReference>
<evidence type="ECO:0000259" key="12">
    <source>
        <dbReference type="Pfam" id="PF07715"/>
    </source>
</evidence>
<evidence type="ECO:0000256" key="11">
    <source>
        <dbReference type="PROSITE-ProRule" id="PRU01360"/>
    </source>
</evidence>
<dbReference type="InterPro" id="IPR039426">
    <property type="entry name" value="TonB-dep_rcpt-like"/>
</dbReference>
<evidence type="ECO:0000256" key="9">
    <source>
        <dbReference type="ARBA" id="ARBA00023136"/>
    </source>
</evidence>
<comment type="subcellular location">
    <subcellularLocation>
        <location evidence="1 11">Cell outer membrane</location>
        <topology evidence="1 11">Multi-pass membrane protein</topology>
    </subcellularLocation>
</comment>
<dbReference type="AlphaFoldDB" id="A0A376BXR6"/>
<reference evidence="13 14" key="1">
    <citation type="submission" date="2018-06" db="EMBL/GenBank/DDBJ databases">
        <authorList>
            <consortium name="Pathogen Informatics"/>
            <person name="Doyle S."/>
        </authorList>
    </citation>
    <scope>NUCLEOTIDE SEQUENCE [LARGE SCALE GENOMIC DNA]</scope>
    <source>
        <strain evidence="13 14">NCTC11661</strain>
    </source>
</reference>
<dbReference type="InterPro" id="IPR036942">
    <property type="entry name" value="Beta-barrel_TonB_sf"/>
</dbReference>
<proteinExistence type="inferred from homology"/>
<keyword evidence="6" id="KW-0732">Signal</keyword>
<dbReference type="Pfam" id="PF07715">
    <property type="entry name" value="Plug"/>
    <property type="match status" value="1"/>
</dbReference>
<evidence type="ECO:0000256" key="1">
    <source>
        <dbReference type="ARBA" id="ARBA00004571"/>
    </source>
</evidence>
<evidence type="ECO:0000313" key="14">
    <source>
        <dbReference type="Proteomes" id="UP000255515"/>
    </source>
</evidence>
<keyword evidence="5 11" id="KW-0812">Transmembrane</keyword>
<protein>
    <submittedName>
        <fullName evidence="13">Ferric hydroxamate uptake</fullName>
    </submittedName>
</protein>
<evidence type="ECO:0000256" key="4">
    <source>
        <dbReference type="ARBA" id="ARBA00022496"/>
    </source>
</evidence>
<accession>A0A376BXR6</accession>
<evidence type="ECO:0000256" key="2">
    <source>
        <dbReference type="ARBA" id="ARBA00022448"/>
    </source>
</evidence>
<gene>
    <name evidence="13" type="primary">fhuA</name>
    <name evidence="13" type="ORF">NCTC11661_00085</name>
</gene>
<name>A0A376BXR6_9FLAO</name>
<organism evidence="13 14">
    <name type="scientific">Bergeyella zoohelcum</name>
    <dbReference type="NCBI Taxonomy" id="1015"/>
    <lineage>
        <taxon>Bacteria</taxon>
        <taxon>Pseudomonadati</taxon>
        <taxon>Bacteroidota</taxon>
        <taxon>Flavobacteriia</taxon>
        <taxon>Flavobacteriales</taxon>
        <taxon>Weeksellaceae</taxon>
        <taxon>Bergeyella</taxon>
    </lineage>
</organism>
<evidence type="ECO:0000256" key="3">
    <source>
        <dbReference type="ARBA" id="ARBA00022452"/>
    </source>
</evidence>
<keyword evidence="2 11" id="KW-0813">Transport</keyword>